<feature type="transmembrane region" description="Helical" evidence="1">
    <location>
        <begin position="34"/>
        <end position="51"/>
    </location>
</feature>
<evidence type="ECO:0000313" key="2">
    <source>
        <dbReference type="EMBL" id="RZS82938.1"/>
    </source>
</evidence>
<dbReference type="Pfam" id="PF04240">
    <property type="entry name" value="Caroten_synth"/>
    <property type="match status" value="1"/>
</dbReference>
<accession>A0A4Q7NGU8</accession>
<feature type="transmembrane region" description="Helical" evidence="1">
    <location>
        <begin position="227"/>
        <end position="246"/>
    </location>
</feature>
<keyword evidence="1" id="KW-0812">Transmembrane</keyword>
<evidence type="ECO:0000313" key="3">
    <source>
        <dbReference type="Proteomes" id="UP000293638"/>
    </source>
</evidence>
<feature type="transmembrane region" description="Helical" evidence="1">
    <location>
        <begin position="130"/>
        <end position="149"/>
    </location>
</feature>
<feature type="transmembrane region" description="Helical" evidence="1">
    <location>
        <begin position="200"/>
        <end position="221"/>
    </location>
</feature>
<feature type="transmembrane region" description="Helical" evidence="1">
    <location>
        <begin position="58"/>
        <end position="77"/>
    </location>
</feature>
<dbReference type="PANTHER" id="PTHR39419:SF1">
    <property type="entry name" value="SLL0814 PROTEIN"/>
    <property type="match status" value="1"/>
</dbReference>
<gene>
    <name evidence="2" type="ORF">EV189_3336</name>
</gene>
<keyword evidence="1" id="KW-1133">Transmembrane helix</keyword>
<dbReference type="AlphaFoldDB" id="A0A4Q7NGU8"/>
<organism evidence="2 3">
    <name type="scientific">Motilibacter rhizosphaerae</name>
    <dbReference type="NCBI Taxonomy" id="598652"/>
    <lineage>
        <taxon>Bacteria</taxon>
        <taxon>Bacillati</taxon>
        <taxon>Actinomycetota</taxon>
        <taxon>Actinomycetes</taxon>
        <taxon>Motilibacterales</taxon>
        <taxon>Motilibacteraceae</taxon>
        <taxon>Motilibacter</taxon>
    </lineage>
</organism>
<comment type="caution">
    <text evidence="2">The sequence shown here is derived from an EMBL/GenBank/DDBJ whole genome shotgun (WGS) entry which is preliminary data.</text>
</comment>
<name>A0A4Q7NGU8_9ACTN</name>
<evidence type="ECO:0000256" key="1">
    <source>
        <dbReference type="SAM" id="Phobius"/>
    </source>
</evidence>
<proteinExistence type="predicted"/>
<protein>
    <submittedName>
        <fullName evidence="2">Putative membrane protein</fullName>
    </submittedName>
</protein>
<dbReference type="PANTHER" id="PTHR39419">
    <property type="entry name" value="SLL0814 PROTEIN"/>
    <property type="match status" value="1"/>
</dbReference>
<feature type="transmembrane region" description="Helical" evidence="1">
    <location>
        <begin position="97"/>
        <end position="118"/>
    </location>
</feature>
<sequence>MRDALLRPALLLAAATVLCQVAYPLTSGAARDRLTVATVLVAALAVLLDLASSRGPLAAARAAAATWVLTFAVEAVGTGTGQPFGPYSYAGSLGPRVLGVPLLVPLAWGMVALPLLMAVRRLAASPAARAALGGVALTGWDLFLDPQMVAAGHWRWADPSPHLPGVPHVPVHNFAGWLVTGTVLVLVLDRVVPEGPADPLVPAVLLGWTWLGGVVGAAAFFGRPAVAVWGGVVLGAVVVPWLVLVARDAAVPQREPVPA</sequence>
<dbReference type="InterPro" id="IPR007354">
    <property type="entry name" value="CruF-like"/>
</dbReference>
<reference evidence="2 3" key="1">
    <citation type="submission" date="2019-02" db="EMBL/GenBank/DDBJ databases">
        <title>Genomic Encyclopedia of Type Strains, Phase IV (KMG-IV): sequencing the most valuable type-strain genomes for metagenomic binning, comparative biology and taxonomic classification.</title>
        <authorList>
            <person name="Goeker M."/>
        </authorList>
    </citation>
    <scope>NUCLEOTIDE SEQUENCE [LARGE SCALE GENOMIC DNA]</scope>
    <source>
        <strain evidence="2 3">DSM 45622</strain>
    </source>
</reference>
<dbReference type="Proteomes" id="UP000293638">
    <property type="component" value="Unassembled WGS sequence"/>
</dbReference>
<dbReference type="RefSeq" id="WP_165400351.1">
    <property type="nucleotide sequence ID" value="NZ_SGXD01000004.1"/>
</dbReference>
<feature type="transmembrane region" description="Helical" evidence="1">
    <location>
        <begin position="169"/>
        <end position="188"/>
    </location>
</feature>
<keyword evidence="3" id="KW-1185">Reference proteome</keyword>
<dbReference type="EMBL" id="SGXD01000004">
    <property type="protein sequence ID" value="RZS82938.1"/>
    <property type="molecule type" value="Genomic_DNA"/>
</dbReference>
<keyword evidence="1" id="KW-0472">Membrane</keyword>